<evidence type="ECO:0000256" key="1">
    <source>
        <dbReference type="ARBA" id="ARBA00022536"/>
    </source>
</evidence>
<dbReference type="GO" id="GO:0005615">
    <property type="term" value="C:extracellular space"/>
    <property type="evidence" value="ECO:0000318"/>
    <property type="project" value="GO_Central"/>
</dbReference>
<dbReference type="SMART" id="SM00832">
    <property type="entry name" value="C8"/>
    <property type="match status" value="4"/>
</dbReference>
<dbReference type="FunFam" id="2.10.25.10:FF:000095">
    <property type="entry name" value="Notch, isoform B"/>
    <property type="match status" value="1"/>
</dbReference>
<dbReference type="GO" id="GO:0031012">
    <property type="term" value="C:extracellular matrix"/>
    <property type="evidence" value="ECO:0000318"/>
    <property type="project" value="GO_Central"/>
</dbReference>
<dbReference type="InterPro" id="IPR050780">
    <property type="entry name" value="Mucin_vWF_Thrombospondin_sf"/>
</dbReference>
<dbReference type="InterPro" id="IPR001846">
    <property type="entry name" value="VWF_type-D"/>
</dbReference>
<dbReference type="PANTHER" id="PTHR11339:SF373">
    <property type="entry name" value="VWFD DOMAIN-CONTAINING PROTEIN"/>
    <property type="match status" value="1"/>
</dbReference>
<evidence type="ECO:0000259" key="10">
    <source>
        <dbReference type="PROSITE" id="PS51233"/>
    </source>
</evidence>
<organism evidence="11 12">
    <name type="scientific">Branchiostoma floridae</name>
    <name type="common">Florida lancelet</name>
    <name type="synonym">Amphioxus</name>
    <dbReference type="NCBI Taxonomy" id="7739"/>
    <lineage>
        <taxon>Eukaryota</taxon>
        <taxon>Metazoa</taxon>
        <taxon>Chordata</taxon>
        <taxon>Cephalochordata</taxon>
        <taxon>Leptocardii</taxon>
        <taxon>Amphioxiformes</taxon>
        <taxon>Branchiostomatidae</taxon>
        <taxon>Branchiostoma</taxon>
    </lineage>
</organism>
<evidence type="ECO:0000313" key="12">
    <source>
        <dbReference type="RefSeq" id="XP_035659139.1"/>
    </source>
</evidence>
<comment type="caution">
    <text evidence="6">Lacks conserved residue(s) required for the propagation of feature annotation.</text>
</comment>
<reference evidence="11" key="1">
    <citation type="journal article" date="2020" name="Nat. Ecol. Evol.">
        <title>Deeply conserved synteny resolves early events in vertebrate evolution.</title>
        <authorList>
            <person name="Simakov O."/>
            <person name="Marletaz F."/>
            <person name="Yue J.X."/>
            <person name="O'Connell B."/>
            <person name="Jenkins J."/>
            <person name="Brandt A."/>
            <person name="Calef R."/>
            <person name="Tung C.H."/>
            <person name="Huang T.K."/>
            <person name="Schmutz J."/>
            <person name="Satoh N."/>
            <person name="Yu J.K."/>
            <person name="Putnam N.H."/>
            <person name="Green R.E."/>
            <person name="Rokhsar D.S."/>
        </authorList>
    </citation>
    <scope>NUCLEOTIDE SEQUENCE [LARGE SCALE GENOMIC DNA]</scope>
    <source>
        <strain evidence="11">S238N-H82</strain>
    </source>
</reference>
<dbReference type="CDD" id="cd00054">
    <property type="entry name" value="EGF_CA"/>
    <property type="match status" value="1"/>
</dbReference>
<dbReference type="InterPro" id="IPR000742">
    <property type="entry name" value="EGF"/>
</dbReference>
<evidence type="ECO:0000256" key="7">
    <source>
        <dbReference type="SAM" id="SignalP"/>
    </source>
</evidence>
<dbReference type="InterPro" id="IPR001304">
    <property type="entry name" value="C-type_lectin-like"/>
</dbReference>
<evidence type="ECO:0000256" key="4">
    <source>
        <dbReference type="ARBA" id="ARBA00023157"/>
    </source>
</evidence>
<keyword evidence="3" id="KW-0677">Repeat</keyword>
<keyword evidence="4 6" id="KW-1015">Disulfide bond</keyword>
<feature type="domain" description="EGF-like" evidence="8">
    <location>
        <begin position="497"/>
        <end position="533"/>
    </location>
</feature>
<dbReference type="InterPro" id="IPR022041">
    <property type="entry name" value="Methyltransf_FA"/>
</dbReference>
<dbReference type="Gene3D" id="3.10.100.10">
    <property type="entry name" value="Mannose-Binding Protein A, subunit A"/>
    <property type="match status" value="2"/>
</dbReference>
<evidence type="ECO:0000259" key="9">
    <source>
        <dbReference type="PROSITE" id="PS50041"/>
    </source>
</evidence>
<reference evidence="12" key="2">
    <citation type="submission" date="2025-08" db="UniProtKB">
        <authorList>
            <consortium name="RefSeq"/>
        </authorList>
    </citation>
    <scope>IDENTIFICATION</scope>
    <source>
        <strain evidence="12">S238N-H82</strain>
        <tissue evidence="12">Testes</tissue>
    </source>
</reference>
<dbReference type="CDD" id="cd19941">
    <property type="entry name" value="TIL"/>
    <property type="match status" value="4"/>
</dbReference>
<feature type="domain" description="VWFD" evidence="10">
    <location>
        <begin position="1370"/>
        <end position="1544"/>
    </location>
</feature>
<name>A0A9J7HGD8_BRAFL</name>
<dbReference type="RefSeq" id="XP_035659139.1">
    <property type="nucleotide sequence ID" value="XM_035803246.1"/>
</dbReference>
<dbReference type="InterPro" id="IPR014853">
    <property type="entry name" value="VWF/SSPO/ZAN-like_Cys-rich_dom"/>
</dbReference>
<dbReference type="GO" id="GO:0005201">
    <property type="term" value="F:extracellular matrix structural constituent"/>
    <property type="evidence" value="ECO:0000318"/>
    <property type="project" value="GO_Central"/>
</dbReference>
<dbReference type="PROSITE" id="PS01186">
    <property type="entry name" value="EGF_2"/>
    <property type="match status" value="1"/>
</dbReference>
<dbReference type="PROSITE" id="PS50041">
    <property type="entry name" value="C_TYPE_LECTIN_2"/>
    <property type="match status" value="2"/>
</dbReference>
<gene>
    <name evidence="12" type="primary">LOC118404220</name>
</gene>
<dbReference type="InterPro" id="IPR016186">
    <property type="entry name" value="C-type_lectin-like/link_sf"/>
</dbReference>
<dbReference type="InterPro" id="IPR036084">
    <property type="entry name" value="Ser_inhib-like_sf"/>
</dbReference>
<dbReference type="PROSITE" id="PS50026">
    <property type="entry name" value="EGF_3"/>
    <property type="match status" value="1"/>
</dbReference>
<dbReference type="PROSITE" id="PS51233">
    <property type="entry name" value="VWFD"/>
    <property type="match status" value="5"/>
</dbReference>
<dbReference type="InterPro" id="IPR016187">
    <property type="entry name" value="CTDL_fold"/>
</dbReference>
<dbReference type="Pfam" id="PF00094">
    <property type="entry name" value="VWD"/>
    <property type="match status" value="5"/>
</dbReference>
<keyword evidence="5" id="KW-0325">Glycoprotein</keyword>
<dbReference type="PANTHER" id="PTHR11339">
    <property type="entry name" value="EXTRACELLULAR MATRIX GLYCOPROTEIN RELATED"/>
    <property type="match status" value="1"/>
</dbReference>
<evidence type="ECO:0000259" key="8">
    <source>
        <dbReference type="PROSITE" id="PS50026"/>
    </source>
</evidence>
<feature type="domain" description="C-type lectin" evidence="9">
    <location>
        <begin position="1895"/>
        <end position="2012"/>
    </location>
</feature>
<feature type="domain" description="VWFD" evidence="10">
    <location>
        <begin position="2631"/>
        <end position="2807"/>
    </location>
</feature>
<dbReference type="InterPro" id="IPR033989">
    <property type="entry name" value="CD209-like_CTLD"/>
</dbReference>
<feature type="domain" description="VWFD" evidence="10">
    <location>
        <begin position="969"/>
        <end position="1139"/>
    </location>
</feature>
<dbReference type="PROSITE" id="PS00022">
    <property type="entry name" value="EGF_1"/>
    <property type="match status" value="1"/>
</dbReference>
<feature type="domain" description="VWFD" evidence="10">
    <location>
        <begin position="2055"/>
        <end position="2226"/>
    </location>
</feature>
<dbReference type="Pfam" id="PF00059">
    <property type="entry name" value="Lectin_C"/>
    <property type="match status" value="2"/>
</dbReference>
<dbReference type="CDD" id="cd00037">
    <property type="entry name" value="CLECT"/>
    <property type="match status" value="1"/>
</dbReference>
<keyword evidence="11" id="KW-1185">Reference proteome</keyword>
<dbReference type="Gene3D" id="2.10.25.10">
    <property type="entry name" value="Laminin"/>
    <property type="match status" value="5"/>
</dbReference>
<sequence>MARSFVLVVLVLYMATVAKPASLNKMPGFPAKVSTGLHVRDNRGTEFLVVFTENMLRQQHPPKLFITGTVPHDTAVTVEAPFKSFTKSLTVKDGQVSIVEIPRDIELRGTGRASKAIRVTSDAEIVVYGVFTEQASSDAFLALPVDVLGEEYYTAGYHPRGEPSEFAVLGVEDGTTVTITTTQKVKGNIDGQKFDRGTTRSLTLNRMEAVQLQSDDDLTGSHITSDKPVAVFSGNKFTTVPRISGTGDHLVEQVPPVNTWGRRFVTVPLEGRTGGDIFRIVAAKDNTQVRLSSSQSQTLQAGEFWELDIPSDEYHLINASEPIMVLQFSKTGRNVDRTDTDPFMMYLPPIEQFAADYAFATADLISGTTKNYVSIVLRTDELDGLLLDGGKLPQSTAWHPIPGTDLSATGLMVNPGTHTLKHTSPIVTFSVFMYGFSYPESYGYPGGLRLAKIAAPCQVTQPTPADGEDNDCDGRIDEELPNGVDDDGDGLVDEDLAADPCAGDPCKNGGQCVVDGNHFRCDCQPGWEGPSCLDVAPYEDLCLGTTACARSAGASCRTWGDPHYISFDGTRTDFMGTCTYTLAERTEEPAFRVAAKNEHRNGRTHVSYVGRVTVEVYGQKITVSRNNRVAINDVPVALPACLGSKAGVRMSGRDVIIYTDFCLRVTYDGNHEVNLEVPNHLIGQSRGMCGNFNGDRTDDRQLPDGSLATSQATFGDSWKAADIIDASCPAEDTPEITFDLSQADAALVQTIESTSQCGMILDPNGPFGDCHEVVDPKDYYDACVFDMASHEGTVPELLCESIQAYSDVCVDEGVPQPSWRTDSFCPMRCPPMSEYAHCVSPCPATCADLAAEKCNPTERCMEGCRCLDGFVLSGEVCVPADQCGCWKEGRYHRLNDDWSEGDQLCTCGPSGDIRCVQAACPPGSTWRMEEGVMGCQPDAPLMADDPGASQGVTETNECLGTLFCPTESSNCTGWGDPHYITFDGRRHDFQGKCKYVLVQHRDFRVAARNAQHNSNARVSFIDVVELNLYGHKVEILQGLLVMVDGVLRTLPICIEGRVSIQLSGKYVVITTDMCFTMAFDGDNRLEINLPDIYGGEVDGMCGDYNGDGGDDNKMPDGSAARNSLEFGNSWVSPDDMSCPAITPEETFDLAQADPALVQQYEDVQFCGQLTDLTGVFQDCIKAVDPEEYFGACVYDLAAHSGDQTSLCQNLQAYADACASAGLEPPKWRRPDLCPMTCPPNSQYSSCMSPCPRTCVEPNAPDTCRGACVEGCKCDLGYLLSGDRCVPMSDCGCVREGSYYKLDEKFVLGDEECTCLAGDEVMCAKIACPEGQTWQLKNGHWSCQPDVALVMDDSPSALQPQCDFSCPRSEGTCKAWGDPHYTTFDNLRFNFMGACTYTLAQYTQGPSAFHIAAKNEHRGNNNRVTFVEKVYVDVYGHRITMEKGHKIYVDGVRRNAPVCLPEGITIKKSGRWTVLETNFCMEVKYDGDKKVDVGLPNRMMNQLSGLCGDFNGQRDDDQIKKDGSLTTNTREFAESWVTEDDPYCLPDEVAAEFDLAQADQALLQEVESVTNCGRLTDTAGSFGRCARTVEPTGFFDSCVYDMAAFDGERDMLCQSLQAYADACAENGIMVANWRNESFCPLMCPANSHYTPCSSACPATCSNTDAPRFCPHACVEGCECDEGHVLSGQDCVPMEQCGCTVYGNYYQLGEEWGEEGNRHCICGENNQIQCAVVECAPGSAWYIKDGKLGCHALLPAPMTKCPDGWLTHSGSCYKYVVGSSSWHDARQDCLHSGGDLVSINSQEEWTWVLAQKPDGKYWIGFHDNSKEGSFEWSDGSPVMVTYWGAGEPNNIGDEDCIEILGDTWNDQECTDTINYICEITVGAELDARECPDGYHEFNGQCYMFSANKMAYHDAEKNCLDQGATMAVIKDQFTHNYLVTHIRNTVDESHWFGLNDRQAEGTWVWTDGGALGDFNVWHSREPNSAGDEDCAELRKVYAYDWNDLSCTAQQHYICQLNAPTAIVHVPSDDASALMTDPLEVAMHDLCLDEPLCPTEGVGECRAWGDPHYISFDGRRTDFQGICTYVLAESTAGTHFRVSAKNEHRHNNRVSFVSRVDVEVYGHKVSLEKGKKVKVDGIQRTLPVCLGRTMVKLSGNNIVLYTDFCLKVIYNGNALVDVKIPSIFSGQTKGVCGNFNGQQDDDRVSPLGMATTGVVEFGESWRTNDDPSCPLAPELPEDHINENQALVQEVESVTNCGQLTDGRGMFGACFSVVDPSNYFDACRYDMLMFDGSQALMCENLEAYAEACAQAGILITGWRTEHMCPLMCPPNSHYSPCTSACPSMCTDLNAPARCNSPCLEGCECDEGYVMSGDACVPKDQCGCVHNGNYYALAEEWGEGDNKMCKCHTGNEVQCIEVACAQNEHWAIVDGELACYNLEPLCKSRFTGSTKQYRWDVGRLNTDTFTFEVKARSDAHLSLSPANRDMDDGYEIVLGSHGNSRNSIRRKADGEDVLVLDEWGVVTARRFRKFWVSIENGRIAIGTYMGPAFMEWTDPNPLSARYVGYTTAEGNTGEWRFCDMDNSAFQAGDEVVQVVDPIEPNGEIFLPLPDVVQSDVPLLTPNDIMSESMNTVSMDQATCHSVGDPHYRTFDGKYYSFSGNCSYTLVQSLKLGEDFSVATDNKMGCAALGNMDEACTRSVTVRVNGNELRLGRNYAVTLNGAAITLPYTGNGFYMEKISNSQFQRIFLDNGFTVLWDSLTRVYVSAPESYMARTAGLCGTYTLNQEDDFQDPSGRLRGSVESFVRHWKTDPNCVD</sequence>
<dbReference type="SUPFAM" id="SSF57196">
    <property type="entry name" value="EGF/Laminin"/>
    <property type="match status" value="1"/>
</dbReference>
<dbReference type="InterPro" id="IPR035234">
    <property type="entry name" value="IgGFc-bd_N"/>
</dbReference>
<evidence type="ECO:0000256" key="3">
    <source>
        <dbReference type="ARBA" id="ARBA00022737"/>
    </source>
</evidence>
<dbReference type="InterPro" id="IPR002919">
    <property type="entry name" value="TIL_dom"/>
</dbReference>
<dbReference type="GO" id="GO:0030246">
    <property type="term" value="F:carbohydrate binding"/>
    <property type="evidence" value="ECO:0007669"/>
    <property type="project" value="UniProtKB-KW"/>
</dbReference>
<protein>
    <submittedName>
        <fullName evidence="12">IgGFc-binding protein-like isoform X1</fullName>
    </submittedName>
</protein>
<dbReference type="SMART" id="SM00216">
    <property type="entry name" value="VWD"/>
    <property type="match status" value="5"/>
</dbReference>
<evidence type="ECO:0000256" key="5">
    <source>
        <dbReference type="ARBA" id="ARBA00023180"/>
    </source>
</evidence>
<dbReference type="Pfam" id="PF12248">
    <property type="entry name" value="Methyltransf_FA"/>
    <property type="match status" value="1"/>
</dbReference>
<dbReference type="Proteomes" id="UP000001554">
    <property type="component" value="Chromosome 17"/>
</dbReference>
<dbReference type="SMART" id="SM00034">
    <property type="entry name" value="CLECT"/>
    <property type="match status" value="2"/>
</dbReference>
<dbReference type="SUPFAM" id="SSF57567">
    <property type="entry name" value="Serine protease inhibitors"/>
    <property type="match status" value="4"/>
</dbReference>
<evidence type="ECO:0000256" key="2">
    <source>
        <dbReference type="ARBA" id="ARBA00022734"/>
    </source>
</evidence>
<dbReference type="GeneID" id="118404220"/>
<keyword evidence="2" id="KW-0430">Lectin</keyword>
<dbReference type="InterPro" id="IPR018378">
    <property type="entry name" value="C-type_lectin_CS"/>
</dbReference>
<dbReference type="Pfam" id="PF01826">
    <property type="entry name" value="TIL"/>
    <property type="match status" value="4"/>
</dbReference>
<dbReference type="Pfam" id="PF00008">
    <property type="entry name" value="EGF"/>
    <property type="match status" value="1"/>
</dbReference>
<dbReference type="FunFam" id="2.10.25.10:FF:000055">
    <property type="entry name" value="alpha-tectorin isoform X1"/>
    <property type="match status" value="4"/>
</dbReference>
<dbReference type="SUPFAM" id="SSF56436">
    <property type="entry name" value="C-type lectin-like"/>
    <property type="match status" value="2"/>
</dbReference>
<feature type="disulfide bond" evidence="6">
    <location>
        <begin position="523"/>
        <end position="532"/>
    </location>
</feature>
<evidence type="ECO:0000313" key="11">
    <source>
        <dbReference type="Proteomes" id="UP000001554"/>
    </source>
</evidence>
<dbReference type="CDD" id="cd03590">
    <property type="entry name" value="CLECT_DC-SIGN_like"/>
    <property type="match status" value="1"/>
</dbReference>
<dbReference type="OrthoDB" id="5945029at2759"/>
<dbReference type="Pfam" id="PF17517">
    <property type="entry name" value="IgGFc_binding"/>
    <property type="match status" value="1"/>
</dbReference>
<keyword evidence="7" id="KW-0732">Signal</keyword>
<feature type="chain" id="PRO_5039900625" evidence="7">
    <location>
        <begin position="21"/>
        <end position="2808"/>
    </location>
</feature>
<proteinExistence type="predicted"/>
<evidence type="ECO:0000256" key="6">
    <source>
        <dbReference type="PROSITE-ProRule" id="PRU00076"/>
    </source>
</evidence>
<dbReference type="OMA" id="ACHESLD"/>
<dbReference type="PROSITE" id="PS00615">
    <property type="entry name" value="C_TYPE_LECTIN_1"/>
    <property type="match status" value="2"/>
</dbReference>
<accession>A0A9J7HGD8</accession>
<keyword evidence="1 6" id="KW-0245">EGF-like domain</keyword>
<feature type="domain" description="C-type lectin" evidence="9">
    <location>
        <begin position="1766"/>
        <end position="1876"/>
    </location>
</feature>
<feature type="signal peptide" evidence="7">
    <location>
        <begin position="1"/>
        <end position="20"/>
    </location>
</feature>
<feature type="domain" description="VWFD" evidence="10">
    <location>
        <begin position="554"/>
        <end position="729"/>
    </location>
</feature>
<dbReference type="KEGG" id="bfo:118404220"/>
<dbReference type="SMART" id="SM00181">
    <property type="entry name" value="EGF"/>
    <property type="match status" value="4"/>
</dbReference>
<dbReference type="Pfam" id="PF08742">
    <property type="entry name" value="C8"/>
    <property type="match status" value="4"/>
</dbReference>